<name>A0A6G1I4N4_9PEZI</name>
<evidence type="ECO:0000313" key="2">
    <source>
        <dbReference type="EMBL" id="KAF2403141.1"/>
    </source>
</evidence>
<evidence type="ECO:0000256" key="1">
    <source>
        <dbReference type="SAM" id="Phobius"/>
    </source>
</evidence>
<organism evidence="2 3">
    <name type="scientific">Trichodelitschia bisporula</name>
    <dbReference type="NCBI Taxonomy" id="703511"/>
    <lineage>
        <taxon>Eukaryota</taxon>
        <taxon>Fungi</taxon>
        <taxon>Dikarya</taxon>
        <taxon>Ascomycota</taxon>
        <taxon>Pezizomycotina</taxon>
        <taxon>Dothideomycetes</taxon>
        <taxon>Dothideomycetes incertae sedis</taxon>
        <taxon>Phaeotrichales</taxon>
        <taxon>Phaeotrichaceae</taxon>
        <taxon>Trichodelitschia</taxon>
    </lineage>
</organism>
<evidence type="ECO:0000313" key="3">
    <source>
        <dbReference type="Proteomes" id="UP000799640"/>
    </source>
</evidence>
<keyword evidence="1" id="KW-0812">Transmembrane</keyword>
<keyword evidence="1" id="KW-1133">Transmembrane helix</keyword>
<accession>A0A6G1I4N4</accession>
<dbReference type="Proteomes" id="UP000799640">
    <property type="component" value="Unassembled WGS sequence"/>
</dbReference>
<keyword evidence="1" id="KW-0472">Membrane</keyword>
<proteinExistence type="predicted"/>
<reference evidence="2" key="1">
    <citation type="journal article" date="2020" name="Stud. Mycol.">
        <title>101 Dothideomycetes genomes: a test case for predicting lifestyles and emergence of pathogens.</title>
        <authorList>
            <person name="Haridas S."/>
            <person name="Albert R."/>
            <person name="Binder M."/>
            <person name="Bloem J."/>
            <person name="Labutti K."/>
            <person name="Salamov A."/>
            <person name="Andreopoulos B."/>
            <person name="Baker S."/>
            <person name="Barry K."/>
            <person name="Bills G."/>
            <person name="Bluhm B."/>
            <person name="Cannon C."/>
            <person name="Castanera R."/>
            <person name="Culley D."/>
            <person name="Daum C."/>
            <person name="Ezra D."/>
            <person name="Gonzalez J."/>
            <person name="Henrissat B."/>
            <person name="Kuo A."/>
            <person name="Liang C."/>
            <person name="Lipzen A."/>
            <person name="Lutzoni F."/>
            <person name="Magnuson J."/>
            <person name="Mondo S."/>
            <person name="Nolan M."/>
            <person name="Ohm R."/>
            <person name="Pangilinan J."/>
            <person name="Park H.-J."/>
            <person name="Ramirez L."/>
            <person name="Alfaro M."/>
            <person name="Sun H."/>
            <person name="Tritt A."/>
            <person name="Yoshinaga Y."/>
            <person name="Zwiers L.-H."/>
            <person name="Turgeon B."/>
            <person name="Goodwin S."/>
            <person name="Spatafora J."/>
            <person name="Crous P."/>
            <person name="Grigoriev I."/>
        </authorList>
    </citation>
    <scope>NUCLEOTIDE SEQUENCE</scope>
    <source>
        <strain evidence="2">CBS 262.69</strain>
    </source>
</reference>
<dbReference type="CDD" id="cd09917">
    <property type="entry name" value="F-box_SF"/>
    <property type="match status" value="1"/>
</dbReference>
<sequence length="236" mass="27107">MIDIFADAEGLLMFEAQNLPEPIFSSMDRCTTPFQPYRADSRIKAGSPQRRIILTSAIILILPTIIIIIDMATSPQNPSYYGASFTIKTKKSTTGDPLTYFSSTRTEPLPPVQRREFQAEERFTSLPTVILFNIFSLLREDSVPAFALTCYAMYTLQRWFRAYAFMRDNAWPGRPPDIKEANDSPHTKDEWEMFERLMWAISVLGYTDPDEWDLWLDLKTHSLISREALGPAVSQF</sequence>
<dbReference type="EMBL" id="ML996690">
    <property type="protein sequence ID" value="KAF2403141.1"/>
    <property type="molecule type" value="Genomic_DNA"/>
</dbReference>
<keyword evidence="3" id="KW-1185">Reference proteome</keyword>
<gene>
    <name evidence="2" type="ORF">EJ06DRAFT_528096</name>
</gene>
<feature type="transmembrane region" description="Helical" evidence="1">
    <location>
        <begin position="52"/>
        <end position="69"/>
    </location>
</feature>
<protein>
    <recommendedName>
        <fullName evidence="4">F-box domain-containing protein</fullName>
    </recommendedName>
</protein>
<evidence type="ECO:0008006" key="4">
    <source>
        <dbReference type="Google" id="ProtNLM"/>
    </source>
</evidence>
<dbReference type="AlphaFoldDB" id="A0A6G1I4N4"/>